<dbReference type="EMBL" id="JAFEKC020000020">
    <property type="protein sequence ID" value="KAK0508757.1"/>
    <property type="molecule type" value="Genomic_DNA"/>
</dbReference>
<feature type="region of interest" description="Disordered" evidence="1">
    <location>
        <begin position="18"/>
        <end position="65"/>
    </location>
</feature>
<name>A0AA39QT55_9LECA</name>
<evidence type="ECO:0000313" key="2">
    <source>
        <dbReference type="EMBL" id="KAK0508757.1"/>
    </source>
</evidence>
<gene>
    <name evidence="2" type="ORF">JMJ35_009033</name>
</gene>
<evidence type="ECO:0000256" key="1">
    <source>
        <dbReference type="SAM" id="MobiDB-lite"/>
    </source>
</evidence>
<keyword evidence="3" id="KW-1185">Reference proteome</keyword>
<dbReference type="Proteomes" id="UP001166286">
    <property type="component" value="Unassembled WGS sequence"/>
</dbReference>
<proteinExistence type="predicted"/>
<evidence type="ECO:0000313" key="3">
    <source>
        <dbReference type="Proteomes" id="UP001166286"/>
    </source>
</evidence>
<organism evidence="2 3">
    <name type="scientific">Cladonia borealis</name>
    <dbReference type="NCBI Taxonomy" id="184061"/>
    <lineage>
        <taxon>Eukaryota</taxon>
        <taxon>Fungi</taxon>
        <taxon>Dikarya</taxon>
        <taxon>Ascomycota</taxon>
        <taxon>Pezizomycotina</taxon>
        <taxon>Lecanoromycetes</taxon>
        <taxon>OSLEUM clade</taxon>
        <taxon>Lecanoromycetidae</taxon>
        <taxon>Lecanorales</taxon>
        <taxon>Lecanorineae</taxon>
        <taxon>Cladoniaceae</taxon>
        <taxon>Cladonia</taxon>
    </lineage>
</organism>
<protein>
    <submittedName>
        <fullName evidence="2">Uncharacterized protein</fullName>
    </submittedName>
</protein>
<accession>A0AA39QT55</accession>
<feature type="compositionally biased region" description="Basic and acidic residues" evidence="1">
    <location>
        <begin position="38"/>
        <end position="65"/>
    </location>
</feature>
<comment type="caution">
    <text evidence="2">The sequence shown here is derived from an EMBL/GenBank/DDBJ whole genome shotgun (WGS) entry which is preliminary data.</text>
</comment>
<sequence length="109" mass="12784">MGCVPSRPSESFYQEYFARRPEKNTKAKQTATKKNIQSKKDKSNPEHLDAKTEVASKDHDDPRELTYEEQVARADLRIYQEEMEAKKAEEEHRVYLIHRAINGNGDWVF</sequence>
<reference evidence="2" key="1">
    <citation type="submission" date="2023-03" db="EMBL/GenBank/DDBJ databases">
        <title>Complete genome of Cladonia borealis.</title>
        <authorList>
            <person name="Park H."/>
        </authorList>
    </citation>
    <scope>NUCLEOTIDE SEQUENCE</scope>
    <source>
        <strain evidence="2">ANT050790</strain>
    </source>
</reference>
<dbReference type="AlphaFoldDB" id="A0AA39QT55"/>